<evidence type="ECO:0000313" key="7">
    <source>
        <dbReference type="Proteomes" id="UP001642484"/>
    </source>
</evidence>
<dbReference type="InterPro" id="IPR009003">
    <property type="entry name" value="Peptidase_S1_PA"/>
</dbReference>
<dbReference type="InterPro" id="IPR051130">
    <property type="entry name" value="Mito_struct-func_regulator"/>
</dbReference>
<dbReference type="CDD" id="cd00190">
    <property type="entry name" value="Tryp_SPc"/>
    <property type="match status" value="1"/>
</dbReference>
<name>A0ABP0JUW4_9DINO</name>
<gene>
    <name evidence="6" type="ORF">CCMP2556_LOCUS13204</name>
</gene>
<sequence length="961" mass="105954">MASGWHTLLLWLSLCQAEPGLRGSELTRAANERQRDLQKCGVLGGHPGFQNRIMHGRSAQKCTWRWQVSLHDTRRNSTESHFCGGTLIDAKWVLTAAHCVGSYSKCDKGFVRVVAGEWNHAIKARKDSISQRNVSRILTHPRYSSEAPSDYDFALLELQEAMPINECIGLACLPYTDDLPGQGCSITGWGAAATGPRPNILQEASVTTLTHEACVKNYSEHNSSITASMLCASGLSESGQTTDACHGDSGGPLVCEEHGAFVVRGVTSWGFGCASARFPGVYGRVFRALDWIYRTMASREEVPDADFHGKMWAVTKGPCKTDEKGCITSPGFPHNYSADTYCAIAVNSSSAVPIHVEEFETEPGFDQMLMNCESFSGNRSPEGIAHTLSVFASWGVLAAPLFFTLSGFCHSYAKMVGSKELYWHQVLQRSARTVRAGVYLLWQYKICWTPETSDVVHARVAKRLVDCLRRNEGLYVKFGQAMSTMDIVLPEEYKTELRSLHDQAATFDFPQVRDVVEAEMGKTLEDVFIDFQEEPIASASIAQVHRATLRGEFASNGESLPVAVKVQKPNIRAQNGWDLFLYKLVLLVVERAFDLPMVWTYDYTKQQLADELDFRVEATHARRAQAELDSCRRLKGKVAVPEVQEKVSGHRVLVMEWIDALGPASDAAALQKANLKPSDIMRTATEVFGYQIFSTGHVHCDPHPGNLLVRLSPPGSPQRWQLVLLDHGLYCELSPKLRREYADFWVSAALGDTEKTVKICGQWGIVDQDAAELFASLTQFWRVRLGGARLANLAQLFGGKSSAPDVVVKARPHKMTPKQLAEAQTKLKARAKKILGDTSAFPRELLFVGRSLNMIRSANFALGTAVNRVAILAECAAAGSTLDNGTLGKRLALLNFHFRVQGLLAAYRLFQWYQYFEANATKTLGAAFMLGLAPLVIAAGPVFHSKVEQLPPLDYGPHAGG</sequence>
<feature type="domain" description="Peptidase S1" evidence="5">
    <location>
        <begin position="42"/>
        <end position="297"/>
    </location>
</feature>
<evidence type="ECO:0000256" key="1">
    <source>
        <dbReference type="ARBA" id="ARBA00009670"/>
    </source>
</evidence>
<keyword evidence="3" id="KW-0645">Protease</keyword>
<keyword evidence="3" id="KW-0378">Hydrolase</keyword>
<dbReference type="InterPro" id="IPR011009">
    <property type="entry name" value="Kinase-like_dom_sf"/>
</dbReference>
<dbReference type="InterPro" id="IPR035914">
    <property type="entry name" value="Sperma_CUB_dom_sf"/>
</dbReference>
<dbReference type="InterPro" id="IPR043504">
    <property type="entry name" value="Peptidase_S1_PA_chymotrypsin"/>
</dbReference>
<evidence type="ECO:0000259" key="5">
    <source>
        <dbReference type="PROSITE" id="PS50240"/>
    </source>
</evidence>
<dbReference type="SUPFAM" id="SSF49854">
    <property type="entry name" value="Spermadhesin, CUB domain"/>
    <property type="match status" value="1"/>
</dbReference>
<dbReference type="SMART" id="SM00020">
    <property type="entry name" value="Tryp_SPc"/>
    <property type="match status" value="1"/>
</dbReference>
<dbReference type="PROSITE" id="PS50240">
    <property type="entry name" value="TRYPSIN_DOM"/>
    <property type="match status" value="1"/>
</dbReference>
<dbReference type="InterPro" id="IPR004147">
    <property type="entry name" value="ABC1_dom"/>
</dbReference>
<proteinExistence type="inferred from homology"/>
<dbReference type="InterPro" id="IPR001254">
    <property type="entry name" value="Trypsin_dom"/>
</dbReference>
<evidence type="ECO:0000256" key="4">
    <source>
        <dbReference type="SAM" id="SignalP"/>
    </source>
</evidence>
<dbReference type="PROSITE" id="PS00135">
    <property type="entry name" value="TRYPSIN_SER"/>
    <property type="match status" value="1"/>
</dbReference>
<reference evidence="6 7" key="1">
    <citation type="submission" date="2024-02" db="EMBL/GenBank/DDBJ databases">
        <authorList>
            <person name="Chen Y."/>
            <person name="Shah S."/>
            <person name="Dougan E. K."/>
            <person name="Thang M."/>
            <person name="Chan C."/>
        </authorList>
    </citation>
    <scope>NUCLEOTIDE SEQUENCE [LARGE SCALE GENOMIC DNA]</scope>
</reference>
<keyword evidence="7" id="KW-1185">Reference proteome</keyword>
<evidence type="ECO:0000313" key="6">
    <source>
        <dbReference type="EMBL" id="CAK9018283.1"/>
    </source>
</evidence>
<dbReference type="CDD" id="cd13969">
    <property type="entry name" value="ADCK1-like"/>
    <property type="match status" value="1"/>
</dbReference>
<keyword evidence="4" id="KW-0732">Signal</keyword>
<dbReference type="Gene3D" id="2.40.10.10">
    <property type="entry name" value="Trypsin-like serine proteases"/>
    <property type="match status" value="1"/>
</dbReference>
<dbReference type="PROSITE" id="PS00134">
    <property type="entry name" value="TRYPSIN_HIS"/>
    <property type="match status" value="1"/>
</dbReference>
<accession>A0ABP0JUW4</accession>
<feature type="signal peptide" evidence="4">
    <location>
        <begin position="1"/>
        <end position="17"/>
    </location>
</feature>
<dbReference type="InterPro" id="IPR001314">
    <property type="entry name" value="Peptidase_S1A"/>
</dbReference>
<dbReference type="InterPro" id="IPR033116">
    <property type="entry name" value="TRYPSIN_SER"/>
</dbReference>
<comment type="similarity">
    <text evidence="1">Belongs to the protein kinase superfamily. ADCK protein kinase family.</text>
</comment>
<protein>
    <recommendedName>
        <fullName evidence="5">Peptidase S1 domain-containing protein</fullName>
    </recommendedName>
</protein>
<dbReference type="PANTHER" id="PTHR43173:SF37">
    <property type="entry name" value="ABC1 FAMILY PROTEIN C10F6.14C"/>
    <property type="match status" value="1"/>
</dbReference>
<dbReference type="EMBL" id="CAXAMN010006602">
    <property type="protein sequence ID" value="CAK9018283.1"/>
    <property type="molecule type" value="Genomic_DNA"/>
</dbReference>
<dbReference type="InterPro" id="IPR045307">
    <property type="entry name" value="ADCK1_dom"/>
</dbReference>
<feature type="chain" id="PRO_5045393796" description="Peptidase S1 domain-containing protein" evidence="4">
    <location>
        <begin position="18"/>
        <end position="961"/>
    </location>
</feature>
<comment type="caution">
    <text evidence="6">The sequence shown here is derived from an EMBL/GenBank/DDBJ whole genome shotgun (WGS) entry which is preliminary data.</text>
</comment>
<dbReference type="Pfam" id="PF03109">
    <property type="entry name" value="ABC1"/>
    <property type="match status" value="1"/>
</dbReference>
<dbReference type="PRINTS" id="PR00722">
    <property type="entry name" value="CHYMOTRYPSIN"/>
</dbReference>
<organism evidence="6 7">
    <name type="scientific">Durusdinium trenchii</name>
    <dbReference type="NCBI Taxonomy" id="1381693"/>
    <lineage>
        <taxon>Eukaryota</taxon>
        <taxon>Sar</taxon>
        <taxon>Alveolata</taxon>
        <taxon>Dinophyceae</taxon>
        <taxon>Suessiales</taxon>
        <taxon>Symbiodiniaceae</taxon>
        <taxon>Durusdinium</taxon>
    </lineage>
</organism>
<dbReference type="Pfam" id="PF00089">
    <property type="entry name" value="Trypsin"/>
    <property type="match status" value="1"/>
</dbReference>
<dbReference type="InterPro" id="IPR018114">
    <property type="entry name" value="TRYPSIN_HIS"/>
</dbReference>
<dbReference type="PANTHER" id="PTHR43173">
    <property type="entry name" value="ABC1 FAMILY PROTEIN"/>
    <property type="match status" value="1"/>
</dbReference>
<dbReference type="Proteomes" id="UP001642484">
    <property type="component" value="Unassembled WGS sequence"/>
</dbReference>
<dbReference type="SUPFAM" id="SSF56112">
    <property type="entry name" value="Protein kinase-like (PK-like)"/>
    <property type="match status" value="1"/>
</dbReference>
<keyword evidence="2" id="KW-1015">Disulfide bond</keyword>
<evidence type="ECO:0000256" key="2">
    <source>
        <dbReference type="ARBA" id="ARBA00023157"/>
    </source>
</evidence>
<evidence type="ECO:0000256" key="3">
    <source>
        <dbReference type="RuleBase" id="RU363034"/>
    </source>
</evidence>
<keyword evidence="3" id="KW-0720">Serine protease</keyword>
<dbReference type="SUPFAM" id="SSF50494">
    <property type="entry name" value="Trypsin-like serine proteases"/>
    <property type="match status" value="1"/>
</dbReference>